<reference evidence="1" key="2">
    <citation type="submission" date="2020-11" db="EMBL/GenBank/DDBJ databases">
        <title>Whole genome sequencing of Colletotrichum sp.</title>
        <authorList>
            <person name="Li H."/>
        </authorList>
    </citation>
    <scope>NUCLEOTIDE SEQUENCE</scope>
    <source>
        <strain evidence="1">CkLH20</strain>
    </source>
</reference>
<comment type="caution">
    <text evidence="1">The sequence shown here is derived from an EMBL/GenBank/DDBJ whole genome shotgun (WGS) entry which is preliminary data.</text>
</comment>
<dbReference type="RefSeq" id="XP_038748626.1">
    <property type="nucleotide sequence ID" value="XM_038886117.1"/>
</dbReference>
<keyword evidence="2" id="KW-1185">Reference proteome</keyword>
<evidence type="ECO:0000313" key="1">
    <source>
        <dbReference type="EMBL" id="KAF9879165.1"/>
    </source>
</evidence>
<organism evidence="1 2">
    <name type="scientific">Colletotrichum karsti</name>
    <dbReference type="NCBI Taxonomy" id="1095194"/>
    <lineage>
        <taxon>Eukaryota</taxon>
        <taxon>Fungi</taxon>
        <taxon>Dikarya</taxon>
        <taxon>Ascomycota</taxon>
        <taxon>Pezizomycotina</taxon>
        <taxon>Sordariomycetes</taxon>
        <taxon>Hypocreomycetidae</taxon>
        <taxon>Glomerellales</taxon>
        <taxon>Glomerellaceae</taxon>
        <taxon>Colletotrichum</taxon>
        <taxon>Colletotrichum boninense species complex</taxon>
    </lineage>
</organism>
<dbReference type="GeneID" id="62159191"/>
<accession>A0A9P6LN56</accession>
<proteinExistence type="predicted"/>
<dbReference type="OrthoDB" id="4500473at2759"/>
<dbReference type="Proteomes" id="UP000781932">
    <property type="component" value="Unassembled WGS sequence"/>
</dbReference>
<dbReference type="AlphaFoldDB" id="A0A9P6LN56"/>
<evidence type="ECO:0000313" key="2">
    <source>
        <dbReference type="Proteomes" id="UP000781932"/>
    </source>
</evidence>
<name>A0A9P6LN56_9PEZI</name>
<dbReference type="EMBL" id="JAATWM020000008">
    <property type="protein sequence ID" value="KAF9879165.1"/>
    <property type="molecule type" value="Genomic_DNA"/>
</dbReference>
<reference evidence="1" key="1">
    <citation type="submission" date="2020-03" db="EMBL/GenBank/DDBJ databases">
        <authorList>
            <person name="He L."/>
        </authorList>
    </citation>
    <scope>NUCLEOTIDE SEQUENCE</scope>
    <source>
        <strain evidence="1">CkLH20</strain>
    </source>
</reference>
<sequence length="296" mass="32370">MAEPKTYFILRNTDYKPDGLIQLGQLISDPRTPYRCIAPPLKPLPADLIHHAYKKDWSLEKSKGAAGEVGVFAHFLTAFTAETSAKASRDFSNSWKAATLETSFLELGEDVESPYVKASVKEAAVQKWLKRDKFLKKVIYMVTGIRVARQPGETSYGMSKGKGGSAKFGADPGTGGLVSAGVQGSLERTRGITETSTPPDDFVFAYRLRKIHISLFNKVTLGKDLSGAELHRGDYVGDESDDSDEDELGKVPVVVGDIEELLVEKNDFGSSLPARHEKKSGVDEIDGRRCLVILSD</sequence>
<gene>
    <name evidence="1" type="ORF">CkaCkLH20_03398</name>
</gene>
<protein>
    <submittedName>
        <fullName evidence="1">Uncharacterized protein</fullName>
    </submittedName>
</protein>